<dbReference type="InterPro" id="IPR036779">
    <property type="entry name" value="LysM_dom_sf"/>
</dbReference>
<reference evidence="4" key="1">
    <citation type="submission" date="2021-01" db="EMBL/GenBank/DDBJ databases">
        <title>Adiantum capillus-veneris genome.</title>
        <authorList>
            <person name="Fang Y."/>
            <person name="Liao Q."/>
        </authorList>
    </citation>
    <scope>NUCLEOTIDE SEQUENCE</scope>
    <source>
        <strain evidence="4">H3</strain>
        <tissue evidence="4">Leaf</tissue>
    </source>
</reference>
<dbReference type="InterPro" id="IPR039614">
    <property type="entry name" value="PMI1-like"/>
</dbReference>
<dbReference type="Pfam" id="PF10358">
    <property type="entry name" value="NT-C2"/>
    <property type="match status" value="1"/>
</dbReference>
<dbReference type="Gene3D" id="3.10.350.10">
    <property type="entry name" value="LysM domain"/>
    <property type="match status" value="1"/>
</dbReference>
<dbReference type="OrthoDB" id="2019483at2759"/>
<name>A0A9D4UGC6_ADICA</name>
<evidence type="ECO:0008006" key="6">
    <source>
        <dbReference type="Google" id="ProtNLM"/>
    </source>
</evidence>
<proteinExistence type="predicted"/>
<dbReference type="Pfam" id="PF21745">
    <property type="entry name" value="PMI1_PMIR1-2_C"/>
    <property type="match status" value="2"/>
</dbReference>
<dbReference type="CDD" id="cd00118">
    <property type="entry name" value="LysM"/>
    <property type="match status" value="1"/>
</dbReference>
<dbReference type="PANTHER" id="PTHR33414">
    <property type="entry name" value="PROTEIN PLASTID MOVEMENT IMPAIRED 1-RELATED 1"/>
    <property type="match status" value="1"/>
</dbReference>
<feature type="compositionally biased region" description="Basic and acidic residues" evidence="1">
    <location>
        <begin position="395"/>
        <end position="417"/>
    </location>
</feature>
<feature type="domain" description="C2 NT-type" evidence="3">
    <location>
        <begin position="100"/>
        <end position="248"/>
    </location>
</feature>
<organism evidence="4 5">
    <name type="scientific">Adiantum capillus-veneris</name>
    <name type="common">Maidenhair fern</name>
    <dbReference type="NCBI Taxonomy" id="13818"/>
    <lineage>
        <taxon>Eukaryota</taxon>
        <taxon>Viridiplantae</taxon>
        <taxon>Streptophyta</taxon>
        <taxon>Embryophyta</taxon>
        <taxon>Tracheophyta</taxon>
        <taxon>Polypodiopsida</taxon>
        <taxon>Polypodiidae</taxon>
        <taxon>Polypodiales</taxon>
        <taxon>Pteridineae</taxon>
        <taxon>Pteridaceae</taxon>
        <taxon>Vittarioideae</taxon>
        <taxon>Adiantum</taxon>
    </lineage>
</organism>
<feature type="region of interest" description="Disordered" evidence="1">
    <location>
        <begin position="394"/>
        <end position="417"/>
    </location>
</feature>
<protein>
    <recommendedName>
        <fullName evidence="6">LysM domain-containing protein</fullName>
    </recommendedName>
</protein>
<dbReference type="Proteomes" id="UP000886520">
    <property type="component" value="Chromosome 17"/>
</dbReference>
<dbReference type="InterPro" id="IPR019448">
    <property type="entry name" value="NT-C2"/>
</dbReference>
<evidence type="ECO:0000313" key="4">
    <source>
        <dbReference type="EMBL" id="KAI5066884.1"/>
    </source>
</evidence>
<evidence type="ECO:0000259" key="2">
    <source>
        <dbReference type="PROSITE" id="PS51782"/>
    </source>
</evidence>
<dbReference type="InterPro" id="IPR048972">
    <property type="entry name" value="PMI1_PMIR1-2_C"/>
</dbReference>
<dbReference type="AlphaFoldDB" id="A0A9D4UGC6"/>
<keyword evidence="5" id="KW-1185">Reference proteome</keyword>
<comment type="caution">
    <text evidence="4">The sequence shown here is derived from an EMBL/GenBank/DDBJ whole genome shotgun (WGS) entry which is preliminary data.</text>
</comment>
<accession>A0A9D4UGC6</accession>
<dbReference type="SMART" id="SM00257">
    <property type="entry name" value="LysM"/>
    <property type="match status" value="1"/>
</dbReference>
<dbReference type="PROSITE" id="PS51840">
    <property type="entry name" value="C2_NT"/>
    <property type="match status" value="1"/>
</dbReference>
<evidence type="ECO:0000313" key="5">
    <source>
        <dbReference type="Proteomes" id="UP000886520"/>
    </source>
</evidence>
<feature type="compositionally biased region" description="Low complexity" evidence="1">
    <location>
        <begin position="277"/>
        <end position="290"/>
    </location>
</feature>
<dbReference type="EMBL" id="JABFUD020000017">
    <property type="protein sequence ID" value="KAI5066884.1"/>
    <property type="molecule type" value="Genomic_DNA"/>
</dbReference>
<dbReference type="PANTHER" id="PTHR33414:SF1">
    <property type="entry name" value="PROTEIN PLASTID MOVEMENT IMPAIRED 1-RELATED 1"/>
    <property type="match status" value="1"/>
</dbReference>
<dbReference type="InterPro" id="IPR018392">
    <property type="entry name" value="LysM"/>
</dbReference>
<dbReference type="PROSITE" id="PS51782">
    <property type="entry name" value="LYSM"/>
    <property type="match status" value="1"/>
</dbReference>
<gene>
    <name evidence="4" type="ORF">GOP47_0017412</name>
</gene>
<feature type="domain" description="LysM" evidence="2">
    <location>
        <begin position="887"/>
        <end position="935"/>
    </location>
</feature>
<dbReference type="Pfam" id="PF01476">
    <property type="entry name" value="LysM"/>
    <property type="match status" value="1"/>
</dbReference>
<feature type="compositionally biased region" description="Polar residues" evidence="1">
    <location>
        <begin position="27"/>
        <end position="41"/>
    </location>
</feature>
<feature type="compositionally biased region" description="Pro residues" evidence="1">
    <location>
        <begin position="66"/>
        <end position="80"/>
    </location>
</feature>
<evidence type="ECO:0000256" key="1">
    <source>
        <dbReference type="SAM" id="MobiDB-lite"/>
    </source>
</evidence>
<evidence type="ECO:0000259" key="3">
    <source>
        <dbReference type="PROSITE" id="PS51840"/>
    </source>
</evidence>
<feature type="compositionally biased region" description="Basic and acidic residues" evidence="1">
    <location>
        <begin position="253"/>
        <end position="263"/>
    </location>
</feature>
<feature type="region of interest" description="Disordered" evidence="1">
    <location>
        <begin position="1"/>
        <end position="88"/>
    </location>
</feature>
<feature type="region of interest" description="Disordered" evidence="1">
    <location>
        <begin position="253"/>
        <end position="302"/>
    </location>
</feature>
<feature type="compositionally biased region" description="Basic and acidic residues" evidence="1">
    <location>
        <begin position="291"/>
        <end position="302"/>
    </location>
</feature>
<sequence length="943" mass="103635">MPSPTSGSKPDEQLTQEKLQSFFHPRISSTRDAPQESNSMLSRRPASDPLPKQASKEPPRSAPKVAPSPPSSDSSKPPPQQEKKGFWNWRPFRSAAPTTLTVDTPQRFHVLYCLHVHSIENLPTTLDGLRLIVHWNRQEEGLQTMPSRVLRGVAEFDENLRQRCSVFGFRNSNSLMQYEPKLFTLSVVALDADELELGKHHIDLSRLLPEEDVSPNAAGQTTRSWSTSFELSGMAKGSSLFVTFSYDLLHQETSEEKDSKEEVIGGSIQNKPSRMDLSSGVAGSLLSSGSKDGRGKGFMENAFQKDEKSDVVMDNVKNKVEDWSDSKETWDSQPKEELSGFARDMSPDLDEEVDLVAGEFLNMLDFGLDSDGEPDSPRARLLRQFEYEGLFGGELDFRPDSTSKNERGERYPSRGYDSRFGTDELARSYGSDDGLEFNSMMEATESELHKAAQGARSKSRAQELEDEETQVLMQRWGMNESAFRNSPSKPVFGPPRPPSLGKGLGSVLYLEDGGSLRSMSSSTLPKNSASGSLVMQSSKPVVVPSTMGSNAVDVLRHLASLGTDTLAKQAMTAMPLQDITGVANEAMAKGSSQTGRFPDRGTKGGYDDYVSLEDLAPLAMSNVEALAVDGLKIQVDVAEEEAPSYLDAAAWGVLPELKKREKDSIQFSHDVAGLHFENLQDEDIATSDAKESGPLSMALTLEEWSKLDAGILDDDVKLKERSLAILAAHNADLQLAKGKGHSRKRGNMGNTLMIAMLVQLRDPLQNFEPVGAPMLTLIQAERVMLPPKPRMSRNVSVTGNSEVDDELAEKIARKEEAPQFKLTGVHMSGLKTPEDDVRSVKGLEAPKKGWGSQKQLQSGSRWLAAQGMTKGSKPSLLKGKAAAPSPVQTKVKQGETLWSISSRVNGSGHKWRDLAKLNPHIRNPDVIFANENIRTSTEEDMDW</sequence>